<dbReference type="PANTHER" id="PTHR30508">
    <property type="entry name" value="FES CLUSTER ASSEMBLY PROTEIN SUF"/>
    <property type="match status" value="1"/>
</dbReference>
<proteinExistence type="inferred from homology"/>
<dbReference type="KEGG" id="pto:PTO1113"/>
<organism evidence="3 4">
    <name type="scientific">Picrophilus torridus (strain ATCC 700027 / DSM 9790 / JCM 10055 / NBRC 100828 / KAW 2/3)</name>
    <dbReference type="NCBI Taxonomy" id="1122961"/>
    <lineage>
        <taxon>Archaea</taxon>
        <taxon>Methanobacteriati</taxon>
        <taxon>Thermoplasmatota</taxon>
        <taxon>Thermoplasmata</taxon>
        <taxon>Thermoplasmatales</taxon>
        <taxon>Picrophilaceae</taxon>
        <taxon>Picrophilus</taxon>
    </lineage>
</organism>
<accession>Q6L004</accession>
<evidence type="ECO:0000313" key="4">
    <source>
        <dbReference type="Proteomes" id="UP000000438"/>
    </source>
</evidence>
<dbReference type="InterPro" id="IPR037284">
    <property type="entry name" value="SUF_FeS_clus_asmbl_SufBD_sf"/>
</dbReference>
<evidence type="ECO:0000313" key="3">
    <source>
        <dbReference type="EMBL" id="AAT43698.1"/>
    </source>
</evidence>
<comment type="similarity">
    <text evidence="1">Belongs to the iron-sulfur cluster assembly SufBD family.</text>
</comment>
<dbReference type="EMBL" id="AE017261">
    <property type="protein sequence ID" value="AAT43698.1"/>
    <property type="molecule type" value="Genomic_DNA"/>
</dbReference>
<dbReference type="Pfam" id="PF01458">
    <property type="entry name" value="SUFBD_core"/>
    <property type="match status" value="1"/>
</dbReference>
<evidence type="ECO:0000259" key="2">
    <source>
        <dbReference type="Pfam" id="PF01458"/>
    </source>
</evidence>
<keyword evidence="3" id="KW-0067">ATP-binding</keyword>
<sequence>MITEYLEILNRKFRDFDSEYRKQAYIYYLKTPRPDYKESPTRKTYVDVPDDSIENMVYGNIEGYDFEYKSDADIFIKDLEIKRKTDNVLISDMKTAFKTNELYKKYLSDKYGNARLEYLINAAWLNGYFIYVPENSSISISIESLNPSSSFTAKNVIIAGKNSSVEITDIYRSYGSEMATHGRNVYIIAEENASVKYNYIQDESNKINVISFIRSYEMPYSSVSVYNVNTGGSKVIYFSEPVMYDNTYYKSYGVNISKGDQALDVQDNSLQIGKNTAADISTRGVILNNGTILHHGNIDIEEKSFKSTGFYDSSIILMSEKGYANSKPALLIKNNDTRSKHGSYISTIDEEKITYIRSRGISYSDARRLFINGFLSYIEEKGCSKKTAEFLDEFINRLSF</sequence>
<name>Q6L004_PICTO</name>
<dbReference type="AlphaFoldDB" id="Q6L004"/>
<gene>
    <name evidence="3" type="ordered locus">PTO1113</name>
</gene>
<dbReference type="eggNOG" id="arCOG01715">
    <property type="taxonomic scope" value="Archaea"/>
</dbReference>
<dbReference type="HOGENOM" id="CLU_680787_0_0_2"/>
<dbReference type="SUPFAM" id="SSF101960">
    <property type="entry name" value="Stabilizer of iron transporter SufD"/>
    <property type="match status" value="1"/>
</dbReference>
<feature type="domain" description="SUF system FeS cluster assembly SufBD core" evidence="2">
    <location>
        <begin position="150"/>
        <end position="374"/>
    </location>
</feature>
<dbReference type="GeneID" id="2844806"/>
<dbReference type="PANTHER" id="PTHR30508:SF1">
    <property type="entry name" value="UPF0051 PROTEIN ABCI8, CHLOROPLASTIC-RELATED"/>
    <property type="match status" value="1"/>
</dbReference>
<evidence type="ECO:0000256" key="1">
    <source>
        <dbReference type="ARBA" id="ARBA00043967"/>
    </source>
</evidence>
<protein>
    <submittedName>
        <fullName evidence="3">ABC transporter ATP-binding protein</fullName>
    </submittedName>
</protein>
<dbReference type="PaxDb" id="263820-PTO1113"/>
<dbReference type="OrthoDB" id="300624at2157"/>
<dbReference type="InterPro" id="IPR055346">
    <property type="entry name" value="Fe-S_cluster_assembly_SufBD"/>
</dbReference>
<dbReference type="GO" id="GO:0005524">
    <property type="term" value="F:ATP binding"/>
    <property type="evidence" value="ECO:0007669"/>
    <property type="project" value="UniProtKB-KW"/>
</dbReference>
<dbReference type="STRING" id="263820.PTO1113"/>
<dbReference type="InterPro" id="IPR000825">
    <property type="entry name" value="SUF_FeS_clus_asmbl_SufBD_core"/>
</dbReference>
<dbReference type="GO" id="GO:0016226">
    <property type="term" value="P:iron-sulfur cluster assembly"/>
    <property type="evidence" value="ECO:0007669"/>
    <property type="project" value="InterPro"/>
</dbReference>
<keyword evidence="3" id="KW-0547">Nucleotide-binding</keyword>
<dbReference type="RefSeq" id="WP_011177914.1">
    <property type="nucleotide sequence ID" value="NC_005877.1"/>
</dbReference>
<reference evidence="3 4" key="1">
    <citation type="journal article" date="2004" name="Proc. Natl. Acad. Sci. U.S.A.">
        <title>Genome sequence of Picrophilus torridus and its implications for life around pH 0.</title>
        <authorList>
            <person name="Futterer O."/>
            <person name="Angelov A."/>
            <person name="Liesegang H."/>
            <person name="Gottschalk G."/>
            <person name="Schleper C."/>
            <person name="Schepers B."/>
            <person name="Dock C."/>
            <person name="Antranikian G."/>
            <person name="Liebl W."/>
        </authorList>
    </citation>
    <scope>NUCLEOTIDE SEQUENCE [LARGE SCALE GENOMIC DNA]</scope>
    <source>
        <strain evidence="4">ATCC 700027 / DSM 9790 / JCM 10055 / NBRC 100828</strain>
    </source>
</reference>
<dbReference type="Proteomes" id="UP000000438">
    <property type="component" value="Chromosome"/>
</dbReference>
<dbReference type="InParanoid" id="Q6L004"/>